<organism evidence="1 2">
    <name type="scientific">Candidatus Ignatzschineria merdigallinarum</name>
    <dbReference type="NCBI Taxonomy" id="2838621"/>
    <lineage>
        <taxon>Bacteria</taxon>
        <taxon>Pseudomonadati</taxon>
        <taxon>Pseudomonadota</taxon>
        <taxon>Gammaproteobacteria</taxon>
        <taxon>Cardiobacteriales</taxon>
        <taxon>Ignatzschineriaceae</taxon>
        <taxon>Ignatzschineria</taxon>
    </lineage>
</organism>
<dbReference type="PANTHER" id="PTHR37807:SF3">
    <property type="entry name" value="OS07G0160300 PROTEIN"/>
    <property type="match status" value="1"/>
</dbReference>
<proteinExistence type="predicted"/>
<reference evidence="1" key="2">
    <citation type="submission" date="2021-04" db="EMBL/GenBank/DDBJ databases">
        <authorList>
            <person name="Gilroy R."/>
        </authorList>
    </citation>
    <scope>NUCLEOTIDE SEQUENCE</scope>
    <source>
        <strain evidence="1">CHK160-9182</strain>
    </source>
</reference>
<sequence length="167" mass="19070">MLFIFSGLPGTGKSTIAKMLIQKIKAVYLRVDTIEQALRSHIPSMQEVGPEGYLILYELARENLKLGSTVITDSVNDLRLVRDAYRDIAQSLQLPYLEIEIYCSDRQQHENRVKQRTSDISGLVNPTWDAILHRPYESWDRPHLILDTALLSPEQCVEKILSTAPTY</sequence>
<dbReference type="PANTHER" id="PTHR37807">
    <property type="entry name" value="OS07G0160300 PROTEIN"/>
    <property type="match status" value="1"/>
</dbReference>
<comment type="caution">
    <text evidence="1">The sequence shown here is derived from an EMBL/GenBank/DDBJ whole genome shotgun (WGS) entry which is preliminary data.</text>
</comment>
<evidence type="ECO:0000313" key="1">
    <source>
        <dbReference type="EMBL" id="HIW06915.1"/>
    </source>
</evidence>
<accession>A0A9D1Q7A1</accession>
<gene>
    <name evidence="1" type="ORF">H9889_06270</name>
</gene>
<dbReference type="InterPro" id="IPR027417">
    <property type="entry name" value="P-loop_NTPase"/>
</dbReference>
<dbReference type="Pfam" id="PF13671">
    <property type="entry name" value="AAA_33"/>
    <property type="match status" value="1"/>
</dbReference>
<protein>
    <submittedName>
        <fullName evidence="1">AAA family ATPase</fullName>
    </submittedName>
</protein>
<dbReference type="Proteomes" id="UP000823934">
    <property type="component" value="Unassembled WGS sequence"/>
</dbReference>
<reference evidence="1" key="1">
    <citation type="journal article" date="2021" name="PeerJ">
        <title>Extensive microbial diversity within the chicken gut microbiome revealed by metagenomics and culture.</title>
        <authorList>
            <person name="Gilroy R."/>
            <person name="Ravi A."/>
            <person name="Getino M."/>
            <person name="Pursley I."/>
            <person name="Horton D.L."/>
            <person name="Alikhan N.F."/>
            <person name="Baker D."/>
            <person name="Gharbi K."/>
            <person name="Hall N."/>
            <person name="Watson M."/>
            <person name="Adriaenssens E.M."/>
            <person name="Foster-Nyarko E."/>
            <person name="Jarju S."/>
            <person name="Secka A."/>
            <person name="Antonio M."/>
            <person name="Oren A."/>
            <person name="Chaudhuri R.R."/>
            <person name="La Ragione R."/>
            <person name="Hildebrand F."/>
            <person name="Pallen M.J."/>
        </authorList>
    </citation>
    <scope>NUCLEOTIDE SEQUENCE</scope>
    <source>
        <strain evidence="1">CHK160-9182</strain>
    </source>
</reference>
<name>A0A9D1Q7A1_9GAMM</name>
<dbReference type="EMBL" id="DXHP01000136">
    <property type="protein sequence ID" value="HIW06915.1"/>
    <property type="molecule type" value="Genomic_DNA"/>
</dbReference>
<dbReference type="Gene3D" id="3.40.50.300">
    <property type="entry name" value="P-loop containing nucleotide triphosphate hydrolases"/>
    <property type="match status" value="1"/>
</dbReference>
<evidence type="ECO:0000313" key="2">
    <source>
        <dbReference type="Proteomes" id="UP000823934"/>
    </source>
</evidence>
<dbReference type="AlphaFoldDB" id="A0A9D1Q7A1"/>
<dbReference type="SUPFAM" id="SSF52540">
    <property type="entry name" value="P-loop containing nucleoside triphosphate hydrolases"/>
    <property type="match status" value="1"/>
</dbReference>